<keyword evidence="5" id="KW-0808">Transferase</keyword>
<feature type="compositionally biased region" description="Polar residues" evidence="15">
    <location>
        <begin position="421"/>
        <end position="434"/>
    </location>
</feature>
<dbReference type="InterPro" id="IPR039577">
    <property type="entry name" value="Rad18"/>
</dbReference>
<evidence type="ECO:0000256" key="15">
    <source>
        <dbReference type="SAM" id="MobiDB-lite"/>
    </source>
</evidence>
<feature type="region of interest" description="Disordered" evidence="15">
    <location>
        <begin position="368"/>
        <end position="486"/>
    </location>
</feature>
<dbReference type="GO" id="GO:0006513">
    <property type="term" value="P:protein monoubiquitination"/>
    <property type="evidence" value="ECO:0007669"/>
    <property type="project" value="InterPro"/>
</dbReference>
<dbReference type="EMBL" id="CAJPEV010000004">
    <property type="protein sequence ID" value="CAG0878553.1"/>
    <property type="molecule type" value="Genomic_DNA"/>
</dbReference>
<keyword evidence="10" id="KW-0862">Zinc</keyword>
<feature type="compositionally biased region" description="Basic and acidic residues" evidence="15">
    <location>
        <begin position="368"/>
        <end position="385"/>
    </location>
</feature>
<evidence type="ECO:0000256" key="3">
    <source>
        <dbReference type="ARBA" id="ARBA00004906"/>
    </source>
</evidence>
<keyword evidence="13" id="KW-0539">Nucleus</keyword>
<protein>
    <recommendedName>
        <fullName evidence="4">RING-type E3 ubiquitin transferase</fullName>
        <ecNumber evidence="4">2.3.2.27</ecNumber>
    </recommendedName>
</protein>
<keyword evidence="8 14" id="KW-0863">Zinc-finger</keyword>
<dbReference type="InterPro" id="IPR006642">
    <property type="entry name" value="Rad18_UBZ4"/>
</dbReference>
<reference evidence="18" key="1">
    <citation type="submission" date="2020-11" db="EMBL/GenBank/DDBJ databases">
        <authorList>
            <person name="Tran Van P."/>
        </authorList>
    </citation>
    <scope>NUCLEOTIDE SEQUENCE</scope>
</reference>
<evidence type="ECO:0000256" key="7">
    <source>
        <dbReference type="ARBA" id="ARBA00022763"/>
    </source>
</evidence>
<evidence type="ECO:0000313" key="18">
    <source>
        <dbReference type="EMBL" id="CAD7240039.1"/>
    </source>
</evidence>
<dbReference type="GO" id="GO:0003697">
    <property type="term" value="F:single-stranded DNA binding"/>
    <property type="evidence" value="ECO:0007669"/>
    <property type="project" value="InterPro"/>
</dbReference>
<dbReference type="PROSITE" id="PS51908">
    <property type="entry name" value="ZF_UBZ4"/>
    <property type="match status" value="1"/>
</dbReference>
<dbReference type="PANTHER" id="PTHR14134">
    <property type="entry name" value="E3 UBIQUITIN-PROTEIN LIGASE RAD18"/>
    <property type="match status" value="1"/>
</dbReference>
<feature type="domain" description="UBZ4-type" evidence="17">
    <location>
        <begin position="188"/>
        <end position="215"/>
    </location>
</feature>
<keyword evidence="11" id="KW-0238">DNA-binding</keyword>
<evidence type="ECO:0000256" key="5">
    <source>
        <dbReference type="ARBA" id="ARBA00022679"/>
    </source>
</evidence>
<gene>
    <name evidence="18" type="ORF">DSTB1V02_LOCUS77</name>
</gene>
<evidence type="ECO:0000313" key="19">
    <source>
        <dbReference type="Proteomes" id="UP000677054"/>
    </source>
</evidence>
<dbReference type="AlphaFoldDB" id="A0A7R8WXN3"/>
<evidence type="ECO:0000256" key="11">
    <source>
        <dbReference type="ARBA" id="ARBA00023125"/>
    </source>
</evidence>
<proteinExistence type="predicted"/>
<dbReference type="EC" id="2.3.2.27" evidence="4"/>
<evidence type="ECO:0000256" key="6">
    <source>
        <dbReference type="ARBA" id="ARBA00022723"/>
    </source>
</evidence>
<evidence type="ECO:0000256" key="9">
    <source>
        <dbReference type="ARBA" id="ARBA00022786"/>
    </source>
</evidence>
<dbReference type="PROSITE" id="PS50800">
    <property type="entry name" value="SAP"/>
    <property type="match status" value="1"/>
</dbReference>
<dbReference type="GO" id="GO:0005634">
    <property type="term" value="C:nucleus"/>
    <property type="evidence" value="ECO:0007669"/>
    <property type="project" value="UniProtKB-SubCell"/>
</dbReference>
<dbReference type="InterPro" id="IPR013083">
    <property type="entry name" value="Znf_RING/FYVE/PHD"/>
</dbReference>
<name>A0A7R8WXN3_9CRUS</name>
<dbReference type="EMBL" id="LR899521">
    <property type="protein sequence ID" value="CAD7240039.1"/>
    <property type="molecule type" value="Genomic_DNA"/>
</dbReference>
<dbReference type="UniPathway" id="UPA00143"/>
<keyword evidence="19" id="KW-1185">Reference proteome</keyword>
<feature type="region of interest" description="Disordered" evidence="15">
    <location>
        <begin position="103"/>
        <end position="165"/>
    </location>
</feature>
<accession>A0A7R8WXN3</accession>
<evidence type="ECO:0000259" key="16">
    <source>
        <dbReference type="PROSITE" id="PS50800"/>
    </source>
</evidence>
<comment type="pathway">
    <text evidence="3">Protein modification; protein ubiquitination.</text>
</comment>
<sequence>MIYHQWSEMDIKDSSAWWTTVAFFEELEVVSCGEMKTLRDCSLCIRRHMSYKSQCPTCFEDTSEPYLRNNRILDDLLEKFKELVIQLSSVKLLAKKSSTPEKMRLFTSPSSRGSAQEPPTFKEHMSPLPREESSSAHVTTVTKKNGEGKGTSLLQSFMSPPSHSKKKRYLEETIVAASVTNAKEESQTVTCPVCSVPVPSKNINLHLDNCLKRQEASNNLVLINKMGVVYWATIEGKEDEKRKPMPKLVYRLLPDKELRKRLHDLGLSDKGDRKALINRHHRFTLLYNSECDKLNPKSVQQIVAEVEREESQLRRINDIFTSSASNSHADRMNVDRNSDSETIAAERQRYMKNHSSHFSHLIAQAREHHLAEKRRREQEQSKWDPDAPGPSGLGRNLHESFSEEGKEELRGEKREEDDEQVTSSEDIILSQRTPSPDLFAEENIISTDREALQDGEEDVVRGKGKRNLVKSSPSSSSDNFVDGLSLRGKGNRKRLRMIKEESLDSQPKKVLRGRIVR</sequence>
<feature type="compositionally biased region" description="Basic and acidic residues" evidence="15">
    <location>
        <begin position="396"/>
        <end position="414"/>
    </location>
</feature>
<organism evidence="18">
    <name type="scientific">Darwinula stevensoni</name>
    <dbReference type="NCBI Taxonomy" id="69355"/>
    <lineage>
        <taxon>Eukaryota</taxon>
        <taxon>Metazoa</taxon>
        <taxon>Ecdysozoa</taxon>
        <taxon>Arthropoda</taxon>
        <taxon>Crustacea</taxon>
        <taxon>Oligostraca</taxon>
        <taxon>Ostracoda</taxon>
        <taxon>Podocopa</taxon>
        <taxon>Podocopida</taxon>
        <taxon>Darwinulocopina</taxon>
        <taxon>Darwinuloidea</taxon>
        <taxon>Darwinulidae</taxon>
        <taxon>Darwinula</taxon>
    </lineage>
</organism>
<evidence type="ECO:0000256" key="2">
    <source>
        <dbReference type="ARBA" id="ARBA00004123"/>
    </source>
</evidence>
<feature type="compositionally biased region" description="Basic and acidic residues" evidence="15">
    <location>
        <begin position="120"/>
        <end position="134"/>
    </location>
</feature>
<evidence type="ECO:0000256" key="10">
    <source>
        <dbReference type="ARBA" id="ARBA00022833"/>
    </source>
</evidence>
<evidence type="ECO:0000256" key="1">
    <source>
        <dbReference type="ARBA" id="ARBA00000900"/>
    </source>
</evidence>
<dbReference type="Proteomes" id="UP000677054">
    <property type="component" value="Unassembled WGS sequence"/>
</dbReference>
<dbReference type="GO" id="GO:0097505">
    <property type="term" value="C:Rad6-Rad18 complex"/>
    <property type="evidence" value="ECO:0007669"/>
    <property type="project" value="TreeGrafter"/>
</dbReference>
<dbReference type="PANTHER" id="PTHR14134:SF2">
    <property type="entry name" value="E3 UBIQUITIN-PROTEIN LIGASE RAD18"/>
    <property type="match status" value="1"/>
</dbReference>
<dbReference type="InterPro" id="IPR003034">
    <property type="entry name" value="SAP_dom"/>
</dbReference>
<comment type="catalytic activity">
    <reaction evidence="1">
        <text>S-ubiquitinyl-[E2 ubiquitin-conjugating enzyme]-L-cysteine + [acceptor protein]-L-lysine = [E2 ubiquitin-conjugating enzyme]-L-cysteine + N(6)-ubiquitinyl-[acceptor protein]-L-lysine.</text>
        <dbReference type="EC" id="2.3.2.27"/>
    </reaction>
</comment>
<dbReference type="Gene3D" id="3.30.40.10">
    <property type="entry name" value="Zinc/RING finger domain, C3HC4 (zinc finger)"/>
    <property type="match status" value="1"/>
</dbReference>
<evidence type="ECO:0000259" key="17">
    <source>
        <dbReference type="PROSITE" id="PS51908"/>
    </source>
</evidence>
<dbReference type="SMART" id="SM00734">
    <property type="entry name" value="ZnF_Rad18"/>
    <property type="match status" value="1"/>
</dbReference>
<evidence type="ECO:0000256" key="13">
    <source>
        <dbReference type="ARBA" id="ARBA00023242"/>
    </source>
</evidence>
<dbReference type="Gene3D" id="3.30.160.60">
    <property type="entry name" value="Classic Zinc Finger"/>
    <property type="match status" value="1"/>
</dbReference>
<dbReference type="GO" id="GO:0061630">
    <property type="term" value="F:ubiquitin protein ligase activity"/>
    <property type="evidence" value="ECO:0007669"/>
    <property type="project" value="UniProtKB-EC"/>
</dbReference>
<dbReference type="OrthoDB" id="6499288at2759"/>
<comment type="subcellular location">
    <subcellularLocation>
        <location evidence="2">Nucleus</location>
    </subcellularLocation>
</comment>
<evidence type="ECO:0000256" key="8">
    <source>
        <dbReference type="ARBA" id="ARBA00022771"/>
    </source>
</evidence>
<dbReference type="GO" id="GO:0006281">
    <property type="term" value="P:DNA repair"/>
    <property type="evidence" value="ECO:0007669"/>
    <property type="project" value="UniProtKB-KW"/>
</dbReference>
<keyword evidence="12 14" id="KW-0234">DNA repair</keyword>
<keyword evidence="9" id="KW-0833">Ubl conjugation pathway</keyword>
<evidence type="ECO:0000256" key="12">
    <source>
        <dbReference type="ARBA" id="ARBA00023204"/>
    </source>
</evidence>
<evidence type="ECO:0000256" key="4">
    <source>
        <dbReference type="ARBA" id="ARBA00012483"/>
    </source>
</evidence>
<feature type="compositionally biased region" description="Polar residues" evidence="15">
    <location>
        <begin position="152"/>
        <end position="162"/>
    </location>
</feature>
<evidence type="ECO:0000256" key="14">
    <source>
        <dbReference type="PROSITE-ProRule" id="PRU01256"/>
    </source>
</evidence>
<keyword evidence="7 14" id="KW-0227">DNA damage</keyword>
<keyword evidence="6" id="KW-0479">Metal-binding</keyword>
<dbReference type="GO" id="GO:0006301">
    <property type="term" value="P:DNA damage tolerance"/>
    <property type="evidence" value="ECO:0007669"/>
    <property type="project" value="InterPro"/>
</dbReference>
<feature type="domain" description="SAP" evidence="16">
    <location>
        <begin position="250"/>
        <end position="284"/>
    </location>
</feature>
<dbReference type="GO" id="GO:0008270">
    <property type="term" value="F:zinc ion binding"/>
    <property type="evidence" value="ECO:0007669"/>
    <property type="project" value="UniProtKB-KW"/>
</dbReference>